<accession>A0ABQ2MVZ2</accession>
<gene>
    <name evidence="1" type="ORF">GCM10012286_79320</name>
</gene>
<dbReference type="EMBL" id="BMNG01000026">
    <property type="protein sequence ID" value="GGO58917.1"/>
    <property type="molecule type" value="Genomic_DNA"/>
</dbReference>
<proteinExistence type="predicted"/>
<name>A0ABQ2MVZ2_9ACTN</name>
<evidence type="ECO:0000313" key="1">
    <source>
        <dbReference type="EMBL" id="GGO58917.1"/>
    </source>
</evidence>
<evidence type="ECO:0000313" key="2">
    <source>
        <dbReference type="Proteomes" id="UP000656881"/>
    </source>
</evidence>
<keyword evidence="2" id="KW-1185">Reference proteome</keyword>
<organism evidence="1 2">
    <name type="scientific">Streptomyces lasiicapitis</name>
    <dbReference type="NCBI Taxonomy" id="1923961"/>
    <lineage>
        <taxon>Bacteria</taxon>
        <taxon>Bacillati</taxon>
        <taxon>Actinomycetota</taxon>
        <taxon>Actinomycetes</taxon>
        <taxon>Kitasatosporales</taxon>
        <taxon>Streptomycetaceae</taxon>
        <taxon>Streptomyces</taxon>
    </lineage>
</organism>
<dbReference type="Proteomes" id="UP000656881">
    <property type="component" value="Unassembled WGS sequence"/>
</dbReference>
<dbReference type="RefSeq" id="WP_189177552.1">
    <property type="nucleotide sequence ID" value="NZ_BMNG01000026.1"/>
</dbReference>
<protein>
    <submittedName>
        <fullName evidence="1">Uncharacterized protein</fullName>
    </submittedName>
</protein>
<comment type="caution">
    <text evidence="1">The sequence shown here is derived from an EMBL/GenBank/DDBJ whole genome shotgun (WGS) entry which is preliminary data.</text>
</comment>
<sequence length="117" mass="13221">MQRPQDDFGKQITAIVRHNAGYSTDLSVDTATGRSWHAVGTALNEVERSARMIGNLDAVLFDRARSVHRSLMAEVDAIKRAGTDAGYRETHIFAWEQARERSDRLRDEFTASVRARM</sequence>
<reference evidence="2" key="1">
    <citation type="journal article" date="2019" name="Int. J. Syst. Evol. Microbiol.">
        <title>The Global Catalogue of Microorganisms (GCM) 10K type strain sequencing project: providing services to taxonomists for standard genome sequencing and annotation.</title>
        <authorList>
            <consortium name="The Broad Institute Genomics Platform"/>
            <consortium name="The Broad Institute Genome Sequencing Center for Infectious Disease"/>
            <person name="Wu L."/>
            <person name="Ma J."/>
        </authorList>
    </citation>
    <scope>NUCLEOTIDE SEQUENCE [LARGE SCALE GENOMIC DNA]</scope>
    <source>
        <strain evidence="2">CGMCC 4.7349</strain>
    </source>
</reference>